<comment type="caution">
    <text evidence="1">The sequence shown here is derived from an EMBL/GenBank/DDBJ whole genome shotgun (WGS) entry which is preliminary data.</text>
</comment>
<sequence length="136" mass="14711">MEWAQLLSNEPAAHLEQCLSLMFIQVSAGNKYAAGLLKAAVLCLRNLCLCRSYLQALPEPLEASGVSHRLGGEVVCSTEDLPQLDGTEHLQEAFGVPGQLGGGGVDEHLIPRLLVLMPGKDHRFAIRLGEKVRVEV</sequence>
<protein>
    <submittedName>
        <fullName evidence="1">Uncharacterized protein</fullName>
    </submittedName>
</protein>
<evidence type="ECO:0000313" key="2">
    <source>
        <dbReference type="Proteomes" id="UP000029391"/>
    </source>
</evidence>
<organism evidence="1 2">
    <name type="scientific">Arenimonas composti TR7-09 = DSM 18010</name>
    <dbReference type="NCBI Taxonomy" id="1121013"/>
    <lineage>
        <taxon>Bacteria</taxon>
        <taxon>Pseudomonadati</taxon>
        <taxon>Pseudomonadota</taxon>
        <taxon>Gammaproteobacteria</taxon>
        <taxon>Lysobacterales</taxon>
        <taxon>Lysobacteraceae</taxon>
        <taxon>Arenimonas</taxon>
    </lineage>
</organism>
<accession>A0A091BER6</accession>
<evidence type="ECO:0000313" key="1">
    <source>
        <dbReference type="EMBL" id="KFN49304.1"/>
    </source>
</evidence>
<gene>
    <name evidence="1" type="ORF">P873_11055</name>
</gene>
<reference evidence="1 2" key="1">
    <citation type="submission" date="2013-09" db="EMBL/GenBank/DDBJ databases">
        <title>Genome sequencing of Arenimonas composti.</title>
        <authorList>
            <person name="Chen F."/>
            <person name="Wang G."/>
        </authorList>
    </citation>
    <scope>NUCLEOTIDE SEQUENCE [LARGE SCALE GENOMIC DNA]</scope>
    <source>
        <strain evidence="1 2">TR7-09</strain>
    </source>
</reference>
<dbReference type="EMBL" id="AWXU01000037">
    <property type="protein sequence ID" value="KFN49304.1"/>
    <property type="molecule type" value="Genomic_DNA"/>
</dbReference>
<dbReference type="AlphaFoldDB" id="A0A091BER6"/>
<proteinExistence type="predicted"/>
<dbReference type="Proteomes" id="UP000029391">
    <property type="component" value="Unassembled WGS sequence"/>
</dbReference>
<keyword evidence="2" id="KW-1185">Reference proteome</keyword>
<name>A0A091BER6_9GAMM</name>